<reference evidence="2 3" key="1">
    <citation type="journal article" date="2020" name="IScience">
        <title>Genome Sequencing of the Endangered Kingdonia uniflora (Circaeasteraceae, Ranunculales) Reveals Potential Mechanisms of Evolutionary Specialization.</title>
        <authorList>
            <person name="Sun Y."/>
            <person name="Deng T."/>
            <person name="Zhang A."/>
            <person name="Moore M.J."/>
            <person name="Landis J.B."/>
            <person name="Lin N."/>
            <person name="Zhang H."/>
            <person name="Zhang X."/>
            <person name="Huang J."/>
            <person name="Zhang X."/>
            <person name="Sun H."/>
            <person name="Wang H."/>
        </authorList>
    </citation>
    <scope>NUCLEOTIDE SEQUENCE [LARGE SCALE GENOMIC DNA]</scope>
    <source>
        <strain evidence="2">TB1705</strain>
        <tissue evidence="2">Leaf</tissue>
    </source>
</reference>
<protein>
    <submittedName>
        <fullName evidence="2">Uncharacterized protein</fullName>
    </submittedName>
</protein>
<dbReference type="Proteomes" id="UP000541444">
    <property type="component" value="Unassembled WGS sequence"/>
</dbReference>
<evidence type="ECO:0000256" key="1">
    <source>
        <dbReference type="ARBA" id="ARBA00006974"/>
    </source>
</evidence>
<evidence type="ECO:0000313" key="2">
    <source>
        <dbReference type="EMBL" id="KAF6144103.1"/>
    </source>
</evidence>
<sequence>MGIRFFGMSHAKQILQRSHFTSPMVTKVPKGHFVVYIGESQKKRIVVPLSYAEEMFGFDHPMGGLCYGMNSNLVRGSSSELVGQAEIEDGLKKTFFQSSV</sequence>
<dbReference type="PANTHER" id="PTHR31929">
    <property type="entry name" value="SAUR-LIKE AUXIN-RESPONSIVE PROTEIN FAMILY-RELATED"/>
    <property type="match status" value="1"/>
</dbReference>
<evidence type="ECO:0000313" key="3">
    <source>
        <dbReference type="Proteomes" id="UP000541444"/>
    </source>
</evidence>
<gene>
    <name evidence="2" type="ORF">GIB67_007564</name>
</gene>
<keyword evidence="3" id="KW-1185">Reference proteome</keyword>
<organism evidence="2 3">
    <name type="scientific">Kingdonia uniflora</name>
    <dbReference type="NCBI Taxonomy" id="39325"/>
    <lineage>
        <taxon>Eukaryota</taxon>
        <taxon>Viridiplantae</taxon>
        <taxon>Streptophyta</taxon>
        <taxon>Embryophyta</taxon>
        <taxon>Tracheophyta</taxon>
        <taxon>Spermatophyta</taxon>
        <taxon>Magnoliopsida</taxon>
        <taxon>Ranunculales</taxon>
        <taxon>Circaeasteraceae</taxon>
        <taxon>Kingdonia</taxon>
    </lineage>
</organism>
<dbReference type="AlphaFoldDB" id="A0A7J7LN98"/>
<dbReference type="OrthoDB" id="625231at2759"/>
<comment type="caution">
    <text evidence="2">The sequence shown here is derived from an EMBL/GenBank/DDBJ whole genome shotgun (WGS) entry which is preliminary data.</text>
</comment>
<dbReference type="InterPro" id="IPR003676">
    <property type="entry name" value="SAUR_fam"/>
</dbReference>
<accession>A0A7J7LN98</accession>
<name>A0A7J7LN98_9MAGN</name>
<dbReference type="EMBL" id="JACGCM010002142">
    <property type="protein sequence ID" value="KAF6144103.1"/>
    <property type="molecule type" value="Genomic_DNA"/>
</dbReference>
<comment type="similarity">
    <text evidence="1">Belongs to the ARG7 family.</text>
</comment>
<dbReference type="GO" id="GO:0009733">
    <property type="term" value="P:response to auxin"/>
    <property type="evidence" value="ECO:0007669"/>
    <property type="project" value="InterPro"/>
</dbReference>
<proteinExistence type="inferred from homology"/>